<organism evidence="2 4">
    <name type="scientific">Trueperella bernardiae</name>
    <dbReference type="NCBI Taxonomy" id="59561"/>
    <lineage>
        <taxon>Bacteria</taxon>
        <taxon>Bacillati</taxon>
        <taxon>Actinomycetota</taxon>
        <taxon>Actinomycetes</taxon>
        <taxon>Actinomycetales</taxon>
        <taxon>Actinomycetaceae</taxon>
        <taxon>Trueperella</taxon>
    </lineage>
</organism>
<keyword evidence="4" id="KW-1185">Reference proteome</keyword>
<dbReference type="OrthoDB" id="9999649at2"/>
<name>A0A0W1KJU4_9ACTO</name>
<dbReference type="STRING" id="59561.AQZ59_01023"/>
<dbReference type="PROSITE" id="PS51257">
    <property type="entry name" value="PROKAR_LIPOPROTEIN"/>
    <property type="match status" value="1"/>
</dbReference>
<evidence type="ECO:0000256" key="1">
    <source>
        <dbReference type="SAM" id="SignalP"/>
    </source>
</evidence>
<dbReference type="EMBL" id="JASPDQ010000005">
    <property type="protein sequence ID" value="MDK8601522.1"/>
    <property type="molecule type" value="Genomic_DNA"/>
</dbReference>
<sequence>MMKHKVLITAALYLAALAACTNSEALTVPTLPRETEGPLAAKLNTLTRIDVAEGYACPIVGDDTLIVFSEPVSASAAKSITVGDVTIKVGESFETSVTHEIPDGFECGGKLYPQAEHVIFPGVNLVDLD</sequence>
<reference evidence="2 4" key="1">
    <citation type="submission" date="2015-11" db="EMBL/GenBank/DDBJ databases">
        <title>Draft Genome Sequence of the Type Strain Trueperella bernardiae LCDC 89-0504T, Isolated from Blood Culture.</title>
        <authorList>
            <person name="Bernier A.-M."/>
            <person name="Bernard K."/>
        </authorList>
    </citation>
    <scope>NUCLEOTIDE SEQUENCE [LARGE SCALE GENOMIC DNA]</scope>
    <source>
        <strain evidence="2 4">LCDC 89-0504</strain>
    </source>
</reference>
<accession>A0A0W1KJU4</accession>
<reference evidence="3" key="2">
    <citation type="submission" date="2023-05" db="EMBL/GenBank/DDBJ databases">
        <title>Genomic Catalog of Human Bladder Bacteria.</title>
        <authorList>
            <person name="Du J."/>
        </authorList>
    </citation>
    <scope>NUCLEOTIDE SEQUENCE</scope>
    <source>
        <strain evidence="3">UMB1304A</strain>
    </source>
</reference>
<evidence type="ECO:0000313" key="4">
    <source>
        <dbReference type="Proteomes" id="UP000054404"/>
    </source>
</evidence>
<gene>
    <name evidence="2" type="ORF">AQZ59_01023</name>
    <name evidence="3" type="ORF">QP858_03495</name>
</gene>
<feature type="signal peptide" evidence="1">
    <location>
        <begin position="1"/>
        <end position="25"/>
    </location>
</feature>
<comment type="caution">
    <text evidence="2">The sequence shown here is derived from an EMBL/GenBank/DDBJ whole genome shotgun (WGS) entry which is preliminary data.</text>
</comment>
<dbReference type="Proteomes" id="UP000054404">
    <property type="component" value="Unassembled WGS sequence"/>
</dbReference>
<dbReference type="RefSeq" id="WP_062613590.1">
    <property type="nucleotide sequence ID" value="NZ_CAUPHE010000002.1"/>
</dbReference>
<keyword evidence="1" id="KW-0732">Signal</keyword>
<feature type="chain" id="PRO_5006924246" description="Lipoprotein" evidence="1">
    <location>
        <begin position="26"/>
        <end position="129"/>
    </location>
</feature>
<dbReference type="EMBL" id="LNIZ01000004">
    <property type="protein sequence ID" value="KTF04051.1"/>
    <property type="molecule type" value="Genomic_DNA"/>
</dbReference>
<dbReference type="AlphaFoldDB" id="A0A0W1KJU4"/>
<evidence type="ECO:0008006" key="5">
    <source>
        <dbReference type="Google" id="ProtNLM"/>
    </source>
</evidence>
<dbReference type="PATRIC" id="fig|59561.3.peg.1016"/>
<evidence type="ECO:0000313" key="2">
    <source>
        <dbReference type="EMBL" id="KTF04051.1"/>
    </source>
</evidence>
<evidence type="ECO:0000313" key="3">
    <source>
        <dbReference type="EMBL" id="MDK8601522.1"/>
    </source>
</evidence>
<protein>
    <recommendedName>
        <fullName evidence="5">Lipoprotein</fullName>
    </recommendedName>
</protein>
<dbReference type="Proteomes" id="UP001225576">
    <property type="component" value="Unassembled WGS sequence"/>
</dbReference>
<proteinExistence type="predicted"/>